<dbReference type="AlphaFoldDB" id="A0A9Q0N4X4"/>
<comment type="caution">
    <text evidence="1">The sequence shown here is derived from an EMBL/GenBank/DDBJ whole genome shotgun (WGS) entry which is preliminary data.</text>
</comment>
<dbReference type="EMBL" id="WJQU01000002">
    <property type="protein sequence ID" value="KAJ6643642.1"/>
    <property type="molecule type" value="Genomic_DNA"/>
</dbReference>
<accession>A0A9Q0N4X4</accession>
<evidence type="ECO:0000313" key="1">
    <source>
        <dbReference type="EMBL" id="KAJ6643642.1"/>
    </source>
</evidence>
<feature type="non-terminal residue" evidence="1">
    <location>
        <position position="102"/>
    </location>
</feature>
<name>A0A9Q0N4X4_9DIPT</name>
<evidence type="ECO:0000313" key="2">
    <source>
        <dbReference type="Proteomes" id="UP001151699"/>
    </source>
</evidence>
<dbReference type="Proteomes" id="UP001151699">
    <property type="component" value="Chromosome B"/>
</dbReference>
<feature type="non-terminal residue" evidence="1">
    <location>
        <position position="1"/>
    </location>
</feature>
<proteinExistence type="predicted"/>
<protein>
    <submittedName>
        <fullName evidence="1">Uncharacterized protein</fullName>
    </submittedName>
</protein>
<sequence>KSSILKALQKYELGIFHRSDSSPKGFSSKNYPEAWLMTSKATSTGNPANMFFPNEKMVSGDGIESGICFPIPITASLVAPAKSFGLNFSSGDVPFFPIPNEP</sequence>
<gene>
    <name evidence="1" type="ORF">Bhyg_08605</name>
</gene>
<organism evidence="1 2">
    <name type="scientific">Pseudolycoriella hygida</name>
    <dbReference type="NCBI Taxonomy" id="35572"/>
    <lineage>
        <taxon>Eukaryota</taxon>
        <taxon>Metazoa</taxon>
        <taxon>Ecdysozoa</taxon>
        <taxon>Arthropoda</taxon>
        <taxon>Hexapoda</taxon>
        <taxon>Insecta</taxon>
        <taxon>Pterygota</taxon>
        <taxon>Neoptera</taxon>
        <taxon>Endopterygota</taxon>
        <taxon>Diptera</taxon>
        <taxon>Nematocera</taxon>
        <taxon>Sciaroidea</taxon>
        <taxon>Sciaridae</taxon>
        <taxon>Pseudolycoriella</taxon>
    </lineage>
</organism>
<keyword evidence="2" id="KW-1185">Reference proteome</keyword>
<reference evidence="1" key="1">
    <citation type="submission" date="2022-07" db="EMBL/GenBank/DDBJ databases">
        <authorList>
            <person name="Trinca V."/>
            <person name="Uliana J.V.C."/>
            <person name="Torres T.T."/>
            <person name="Ward R.J."/>
            <person name="Monesi N."/>
        </authorList>
    </citation>
    <scope>NUCLEOTIDE SEQUENCE</scope>
    <source>
        <strain evidence="1">HSMRA1968</strain>
        <tissue evidence="1">Whole embryos</tissue>
    </source>
</reference>